<evidence type="ECO:0000313" key="3">
    <source>
        <dbReference type="EMBL" id="PRQ71604.1"/>
    </source>
</evidence>
<feature type="region of interest" description="Disordered" evidence="1">
    <location>
        <begin position="1"/>
        <end position="30"/>
    </location>
</feature>
<evidence type="ECO:0000256" key="1">
    <source>
        <dbReference type="SAM" id="MobiDB-lite"/>
    </source>
</evidence>
<evidence type="ECO:0000313" key="2">
    <source>
        <dbReference type="EMBL" id="CTR09668.1"/>
    </source>
</evidence>
<dbReference type="EMBL" id="LCTV02000011">
    <property type="protein sequence ID" value="PRQ71604.1"/>
    <property type="molecule type" value="Genomic_DNA"/>
</dbReference>
<dbReference type="Proteomes" id="UP000199069">
    <property type="component" value="Unassembled WGS sequence"/>
</dbReference>
<accession>A0A0K3CL35</accession>
<reference evidence="3 5" key="2">
    <citation type="journal article" date="2018" name="Elife">
        <title>Functional genomics of lipid metabolism in the oleaginous yeast Rhodosporidium toruloides.</title>
        <authorList>
            <person name="Coradetti S.T."/>
            <person name="Pinel D."/>
            <person name="Geiselman G."/>
            <person name="Ito M."/>
            <person name="Mondo S."/>
            <person name="Reilly M.C."/>
            <person name="Cheng Y.F."/>
            <person name="Bauer S."/>
            <person name="Grigoriev I."/>
            <person name="Gladden J.M."/>
            <person name="Simmons B.A."/>
            <person name="Brem R."/>
            <person name="Arkin A.P."/>
            <person name="Skerker J.M."/>
        </authorList>
    </citation>
    <scope>NUCLEOTIDE SEQUENCE [LARGE SCALE GENOMIC DNA]</scope>
    <source>
        <strain evidence="3 5">NBRC 0880</strain>
    </source>
</reference>
<dbReference type="Proteomes" id="UP000239560">
    <property type="component" value="Unassembled WGS sequence"/>
</dbReference>
<name>A0A0K3CL35_RHOTO</name>
<organism evidence="2 4">
    <name type="scientific">Rhodotorula toruloides</name>
    <name type="common">Yeast</name>
    <name type="synonym">Rhodosporidium toruloides</name>
    <dbReference type="NCBI Taxonomy" id="5286"/>
    <lineage>
        <taxon>Eukaryota</taxon>
        <taxon>Fungi</taxon>
        <taxon>Dikarya</taxon>
        <taxon>Basidiomycota</taxon>
        <taxon>Pucciniomycotina</taxon>
        <taxon>Microbotryomycetes</taxon>
        <taxon>Sporidiobolales</taxon>
        <taxon>Sporidiobolaceae</taxon>
        <taxon>Rhodotorula</taxon>
    </lineage>
</organism>
<dbReference type="OrthoDB" id="2532191at2759"/>
<evidence type="ECO:0000313" key="4">
    <source>
        <dbReference type="Proteomes" id="UP000199069"/>
    </source>
</evidence>
<proteinExistence type="predicted"/>
<gene>
    <name evidence="2" type="primary">FGENESH: predicted gene_11.25</name>
    <name evidence="3" type="ORF">AAT19DRAFT_9719</name>
    <name evidence="2" type="ORF">BN2166_0055290</name>
</gene>
<protein>
    <submittedName>
        <fullName evidence="2 3">Proteophosphoglycan 5</fullName>
    </submittedName>
</protein>
<evidence type="ECO:0000313" key="5">
    <source>
        <dbReference type="Proteomes" id="UP000239560"/>
    </source>
</evidence>
<dbReference type="AlphaFoldDB" id="A0A0K3CL35"/>
<feature type="region of interest" description="Disordered" evidence="1">
    <location>
        <begin position="94"/>
        <end position="114"/>
    </location>
</feature>
<keyword evidence="4" id="KW-1185">Reference proteome</keyword>
<dbReference type="EMBL" id="CWKI01000011">
    <property type="protein sequence ID" value="CTR09668.1"/>
    <property type="molecule type" value="Genomic_DNA"/>
</dbReference>
<reference evidence="2 4" key="1">
    <citation type="submission" date="2015-07" db="EMBL/GenBank/DDBJ databases">
        <authorList>
            <person name="Cajimat M.N.B."/>
            <person name="Milazzo M.L."/>
            <person name="Fulhorst C.F."/>
        </authorList>
    </citation>
    <scope>NUCLEOTIDE SEQUENCE [LARGE SCALE GENOMIC DNA]</scope>
    <source>
        <strain evidence="2">Single colony</strain>
    </source>
</reference>
<feature type="region of interest" description="Disordered" evidence="1">
    <location>
        <begin position="172"/>
        <end position="216"/>
    </location>
</feature>
<feature type="region of interest" description="Disordered" evidence="1">
    <location>
        <begin position="496"/>
        <end position="522"/>
    </location>
</feature>
<sequence length="1257" mass="136635">MADSQGVLPESGSAEAPPAPPRNPRDPKLSLQTLRGADLPFISAALAPPTDNVLPPLQSDDDALFRARAIVPTADDDEDGEEWAFPDDEADFSLLAPPGGSGGAPVDREDLGTASVGEGATQILRDALYRSRIRQQAIIDSRTLKSLRGEPFSDKHGKIYRVDFDLGDEQDEAEEGVAAERGVERTGATAPQEAVAGAEPEDGAAADGSSSTDEAEPLAQLGSNEGAVYAIPNLAALSDSFADLEARRPAWVNRPLPFSYTMSVIRPASGTKPALGRKCASVDRSLIKGASKAKSRVNVQVSKLPAHVATASVMFGPASTSQCHVIASIAYEAETTEEVEHCLGDPSLASYLDPESDTTDTFGTIRKKVRLTLEGSFGPREGTSIAGQCGLLLLEAVAKDGHAETPISDDTLPQLASSSSSGKAANEAFVVGHVGFGSVKLATSLIAPNLRTVDKSAFQRRLGIDHLLSANYQSNGAIALHFPGGRKVKEINIAPSVNLPPPDAPRSAPLHSFRYRPGDPPDRESRLRLLRPTYTDAQIQRILLVVEHLDSISDGIVGPLTAVPSVRENLQFWKKLRSVFIDQVIERYRPQTERVLYQAYYHSGVQSYQILRGSLVQDGFGVSASVRGLSAIADQALAENVAREGSELLLLCGNRIVAERAMCIAMDVAEKTLTPTEAQELVLRDLIDRGSKVLVCAVCLVPQDASNFWTTSQGARDKEGQGVRVLCKTCSPPYEPPDFVFEFETFASLLEARRREGQPSPGTTASTLAKEFDGVFNYSRETGYGVDAYTKQRLQISAKGTHGILGSVDAVLPLPLDEDGTIVKHTDDRNVVFTSRTLNLAMGGHSRHVSEAITTMVCCASLLAHIAASPDSDEKRKIISAIQKLQVSAQEAYCALRGATKPFKIFRKAAGSTGPKHLQRVRDVLGKRNPLERFAGIVSAIDTVAGSWISMRPRDDPLPGSSDWLLAFEEYKDLNKSVIEQYKTSALQDVGEAVLYKAVTEPAPPLSRLERACLASFISDLEETYDFQGFYRIDGEAVFLSAQEVAEWQAVSRRAMTFDDVLDIAAFRHLRWLWECDKKYRDDPRADTVEASFLRLLQELYLEVALREDIDMLVGPTFIGAQEHPRAAGLGHRVQGRPMTTGAKVVRPKVSADIDLKVRNIGRRLWHPTRNYSVSLQQLDADGVAHNFDIVFAAVHDWTTSYRFKALSRPEQDLVGRYIKQAQSEGIVAHGPWVSQGMLAKDIVWRGGTDEETAAEE</sequence>